<evidence type="ECO:0000313" key="1">
    <source>
        <dbReference type="EMBL" id="VVD01473.1"/>
    </source>
</evidence>
<accession>A0A5E4QUU8</accession>
<keyword evidence="2" id="KW-1185">Reference proteome</keyword>
<evidence type="ECO:0000313" key="2">
    <source>
        <dbReference type="Proteomes" id="UP000324832"/>
    </source>
</evidence>
<dbReference type="Proteomes" id="UP000324832">
    <property type="component" value="Unassembled WGS sequence"/>
</dbReference>
<name>A0A5E4QUU8_9NEOP</name>
<gene>
    <name evidence="1" type="ORF">LSINAPIS_LOCUS11891</name>
</gene>
<protein>
    <submittedName>
        <fullName evidence="1">Uncharacterized protein</fullName>
    </submittedName>
</protein>
<reference evidence="1 2" key="1">
    <citation type="submission" date="2017-07" db="EMBL/GenBank/DDBJ databases">
        <authorList>
            <person name="Talla V."/>
            <person name="Backstrom N."/>
        </authorList>
    </citation>
    <scope>NUCLEOTIDE SEQUENCE [LARGE SCALE GENOMIC DNA]</scope>
</reference>
<dbReference type="EMBL" id="FZQP02005377">
    <property type="protein sequence ID" value="VVD01473.1"/>
    <property type="molecule type" value="Genomic_DNA"/>
</dbReference>
<proteinExistence type="predicted"/>
<sequence>MTCDLSLTSSQQGLLSAILLVDIIGRKRILVFTSSLIKESVPARYRSKCTFLTASSTLLVNFIISGYFCKL</sequence>
<dbReference type="AlphaFoldDB" id="A0A5E4QUU8"/>
<organism evidence="1 2">
    <name type="scientific">Leptidea sinapis</name>
    <dbReference type="NCBI Taxonomy" id="189913"/>
    <lineage>
        <taxon>Eukaryota</taxon>
        <taxon>Metazoa</taxon>
        <taxon>Ecdysozoa</taxon>
        <taxon>Arthropoda</taxon>
        <taxon>Hexapoda</taxon>
        <taxon>Insecta</taxon>
        <taxon>Pterygota</taxon>
        <taxon>Neoptera</taxon>
        <taxon>Endopterygota</taxon>
        <taxon>Lepidoptera</taxon>
        <taxon>Glossata</taxon>
        <taxon>Ditrysia</taxon>
        <taxon>Papilionoidea</taxon>
        <taxon>Pieridae</taxon>
        <taxon>Dismorphiinae</taxon>
        <taxon>Leptidea</taxon>
    </lineage>
</organism>